<protein>
    <submittedName>
        <fullName evidence="2">Ubiquitin-conjugating enzyme E2 2-like isoform X1</fullName>
    </submittedName>
</protein>
<dbReference type="EMBL" id="VEPZ02001603">
    <property type="protein sequence ID" value="KAE8666036.1"/>
    <property type="molecule type" value="Genomic_DNA"/>
</dbReference>
<evidence type="ECO:0000313" key="2">
    <source>
        <dbReference type="EMBL" id="KAE8666036.1"/>
    </source>
</evidence>
<feature type="region of interest" description="Disordered" evidence="1">
    <location>
        <begin position="101"/>
        <end position="209"/>
    </location>
</feature>
<reference evidence="2" key="1">
    <citation type="submission" date="2019-09" db="EMBL/GenBank/DDBJ databases">
        <title>Draft genome information of white flower Hibiscus syriacus.</title>
        <authorList>
            <person name="Kim Y.-M."/>
        </authorList>
    </citation>
    <scope>NUCLEOTIDE SEQUENCE [LARGE SCALE GENOMIC DNA]</scope>
    <source>
        <strain evidence="2">YM2019G1</strain>
    </source>
</reference>
<dbReference type="Proteomes" id="UP000436088">
    <property type="component" value="Unassembled WGS sequence"/>
</dbReference>
<keyword evidence="3" id="KW-1185">Reference proteome</keyword>
<comment type="caution">
    <text evidence="2">The sequence shown here is derived from an EMBL/GenBank/DDBJ whole genome shotgun (WGS) entry which is preliminary data.</text>
</comment>
<accession>A0A6A2XVI7</accession>
<dbReference type="AlphaFoldDB" id="A0A6A2XVI7"/>
<feature type="compositionally biased region" description="Polar residues" evidence="1">
    <location>
        <begin position="153"/>
        <end position="168"/>
    </location>
</feature>
<gene>
    <name evidence="2" type="ORF">F3Y22_tig00112518pilonHSYRG00035</name>
</gene>
<name>A0A6A2XVI7_HIBSY</name>
<feature type="compositionally biased region" description="Low complexity" evidence="1">
    <location>
        <begin position="132"/>
        <end position="147"/>
    </location>
</feature>
<proteinExistence type="predicted"/>
<dbReference type="PANTHER" id="PTHR34468">
    <property type="entry name" value="MICROTUBULE-ASSOCIATED FUTSCH-LIKE PROTEIN"/>
    <property type="match status" value="1"/>
</dbReference>
<sequence>MFSGSAGRSKIRYPLRSLTKPKEEKPPAVDLSNSSSSTASKHSVSLGFFNLALEAGCEPLQKIADELKSYVRRLNLGENEEAIKELIEHYNVLEIFDQPQVPGEGTRSSDDEVHRVSPSAGARRLKPKSLNSAVAQASSVAKSAKQATPKHNAASSNRYSNKTSSNSRSDPDTGRAQQIIPSAAAETAEEENKENSDVPPLQDAPLTEESSLEVKFHPVLGYFTSLLGCCLYLV</sequence>
<feature type="region of interest" description="Disordered" evidence="1">
    <location>
        <begin position="1"/>
        <end position="40"/>
    </location>
</feature>
<organism evidence="2 3">
    <name type="scientific">Hibiscus syriacus</name>
    <name type="common">Rose of Sharon</name>
    <dbReference type="NCBI Taxonomy" id="106335"/>
    <lineage>
        <taxon>Eukaryota</taxon>
        <taxon>Viridiplantae</taxon>
        <taxon>Streptophyta</taxon>
        <taxon>Embryophyta</taxon>
        <taxon>Tracheophyta</taxon>
        <taxon>Spermatophyta</taxon>
        <taxon>Magnoliopsida</taxon>
        <taxon>eudicotyledons</taxon>
        <taxon>Gunneridae</taxon>
        <taxon>Pentapetalae</taxon>
        <taxon>rosids</taxon>
        <taxon>malvids</taxon>
        <taxon>Malvales</taxon>
        <taxon>Malvaceae</taxon>
        <taxon>Malvoideae</taxon>
        <taxon>Hibiscus</taxon>
    </lineage>
</organism>
<evidence type="ECO:0000313" key="3">
    <source>
        <dbReference type="Proteomes" id="UP000436088"/>
    </source>
</evidence>
<dbReference type="PANTHER" id="PTHR34468:SF2">
    <property type="entry name" value="MICROTUBULE-ASSOCIATED FUTSCH-LIKE PROTEIN"/>
    <property type="match status" value="1"/>
</dbReference>
<evidence type="ECO:0000256" key="1">
    <source>
        <dbReference type="SAM" id="MobiDB-lite"/>
    </source>
</evidence>